<dbReference type="Proteomes" id="UP000030341">
    <property type="component" value="Chromosome 1"/>
</dbReference>
<dbReference type="PANTHER" id="PTHR21600:SF87">
    <property type="entry name" value="RNA PSEUDOURIDYLATE SYNTHASE DOMAIN-CONTAINING PROTEIN 1"/>
    <property type="match status" value="1"/>
</dbReference>
<dbReference type="HOGENOM" id="CLU_016902_6_0_6"/>
<reference evidence="3 4" key="1">
    <citation type="submission" date="2014-11" db="EMBL/GenBank/DDBJ databases">
        <title>Complete Genome Sequence of Pseudoalteromonas sp. Strain OCN003 Isolated from Kaneohe Bay, Oahu, Hawaii.</title>
        <authorList>
            <person name="Beurmann S."/>
            <person name="Videau P."/>
            <person name="Ushijima B."/>
            <person name="Smith A.M."/>
            <person name="Aeby G.S."/>
            <person name="Callahan S.M."/>
            <person name="Belcaid M."/>
        </authorList>
    </citation>
    <scope>NUCLEOTIDE SEQUENCE [LARGE SCALE GENOMIC DNA]</scope>
    <source>
        <strain evidence="3 4">OCN003</strain>
    </source>
</reference>
<accession>A0A0A7EG58</accession>
<comment type="similarity">
    <text evidence="1">Belongs to the pseudouridine synthase RluA family.</text>
</comment>
<keyword evidence="4" id="KW-1185">Reference proteome</keyword>
<dbReference type="GO" id="GO:0000455">
    <property type="term" value="P:enzyme-directed rRNA pseudouridine synthesis"/>
    <property type="evidence" value="ECO:0007669"/>
    <property type="project" value="TreeGrafter"/>
</dbReference>
<evidence type="ECO:0000259" key="2">
    <source>
        <dbReference type="Pfam" id="PF00849"/>
    </source>
</evidence>
<feature type="domain" description="Pseudouridine synthase RsuA/RluA-like" evidence="2">
    <location>
        <begin position="12"/>
        <end position="155"/>
    </location>
</feature>
<dbReference type="EMBL" id="CP009888">
    <property type="protein sequence ID" value="AIY65625.1"/>
    <property type="molecule type" value="Genomic_DNA"/>
</dbReference>
<protein>
    <submittedName>
        <fullName evidence="3">RNA pseudouridine synthase</fullName>
    </submittedName>
</protein>
<dbReference type="InterPro" id="IPR006145">
    <property type="entry name" value="PsdUridine_synth_RsuA/RluA"/>
</dbReference>
<dbReference type="eggNOG" id="COG0564">
    <property type="taxonomic scope" value="Bacteria"/>
</dbReference>
<dbReference type="InterPro" id="IPR050188">
    <property type="entry name" value="RluA_PseudoU_synthase"/>
</dbReference>
<dbReference type="OrthoDB" id="9807829at2"/>
<proteinExistence type="inferred from homology"/>
<dbReference type="InterPro" id="IPR006224">
    <property type="entry name" value="PsdUridine_synth_RluA-like_CS"/>
</dbReference>
<dbReference type="PROSITE" id="PS01129">
    <property type="entry name" value="PSI_RLU"/>
    <property type="match status" value="1"/>
</dbReference>
<dbReference type="AlphaFoldDB" id="A0A0A7EG58"/>
<organism evidence="3 4">
    <name type="scientific">Pseudoalteromonas piratica</name>
    <dbReference type="NCBI Taxonomy" id="1348114"/>
    <lineage>
        <taxon>Bacteria</taxon>
        <taxon>Pseudomonadati</taxon>
        <taxon>Pseudomonadota</taxon>
        <taxon>Gammaproteobacteria</taxon>
        <taxon>Alteromonadales</taxon>
        <taxon>Pseudoalteromonadaceae</taxon>
        <taxon>Pseudoalteromonas</taxon>
    </lineage>
</organism>
<dbReference type="GO" id="GO:0009982">
    <property type="term" value="F:pseudouridine synthase activity"/>
    <property type="evidence" value="ECO:0007669"/>
    <property type="project" value="InterPro"/>
</dbReference>
<dbReference type="PANTHER" id="PTHR21600">
    <property type="entry name" value="MITOCHONDRIAL RNA PSEUDOURIDINE SYNTHASE"/>
    <property type="match status" value="1"/>
</dbReference>
<dbReference type="InterPro" id="IPR020103">
    <property type="entry name" value="PsdUridine_synth_cat_dom_sf"/>
</dbReference>
<evidence type="ECO:0000313" key="3">
    <source>
        <dbReference type="EMBL" id="AIY65625.1"/>
    </source>
</evidence>
<dbReference type="SUPFAM" id="SSF55120">
    <property type="entry name" value="Pseudouridine synthase"/>
    <property type="match status" value="1"/>
</dbReference>
<evidence type="ECO:0000256" key="1">
    <source>
        <dbReference type="ARBA" id="ARBA00010876"/>
    </source>
</evidence>
<dbReference type="RefSeq" id="WP_038641676.1">
    <property type="nucleotide sequence ID" value="NZ_CP009888.1"/>
</dbReference>
<dbReference type="Pfam" id="PF00849">
    <property type="entry name" value="PseudoU_synth_2"/>
    <property type="match status" value="1"/>
</dbReference>
<dbReference type="CDD" id="cd02869">
    <property type="entry name" value="PseudoU_synth_RluA_like"/>
    <property type="match status" value="1"/>
</dbReference>
<dbReference type="KEGG" id="pseo:OM33_10990"/>
<gene>
    <name evidence="3" type="ORF">OM33_10990</name>
</gene>
<name>A0A0A7EG58_9GAMM</name>
<evidence type="ECO:0000313" key="4">
    <source>
        <dbReference type="Proteomes" id="UP000030341"/>
    </source>
</evidence>
<dbReference type="STRING" id="1348114.OM33_10990"/>
<dbReference type="GO" id="GO:0140098">
    <property type="term" value="F:catalytic activity, acting on RNA"/>
    <property type="evidence" value="ECO:0007669"/>
    <property type="project" value="UniProtKB-ARBA"/>
</dbReference>
<dbReference type="Gene3D" id="3.30.2350.10">
    <property type="entry name" value="Pseudouridine synthase"/>
    <property type="match status" value="1"/>
</dbReference>
<sequence>MSYPIVFACDEFYVVNKPHDVSFHSENGEGFFVLFEKQVNEKLYPVHRLDKMTSGLVIVARTKQAAAEFGDLFSQKHKSTLEKYYLAVAQGKPTKKQGWVKGDLVKARRGCYKLQKTMENPSVTRFQSQLIEPSLRLYLLQPITGKTHQLRVVLKSLSVPILGDERYGGEHSERGHLHAYAIKFTFANTPYHFSVKPCGGLFEHSETKKLIEQWHTPWHEFN</sequence>
<dbReference type="GO" id="GO:0003723">
    <property type="term" value="F:RNA binding"/>
    <property type="evidence" value="ECO:0007669"/>
    <property type="project" value="InterPro"/>
</dbReference>